<evidence type="ECO:0000313" key="3">
    <source>
        <dbReference type="Proteomes" id="UP000037660"/>
    </source>
</evidence>
<dbReference type="PROSITE" id="PS50011">
    <property type="entry name" value="PROTEIN_KINASE_DOM"/>
    <property type="match status" value="1"/>
</dbReference>
<feature type="domain" description="Protein kinase" evidence="1">
    <location>
        <begin position="1"/>
        <end position="309"/>
    </location>
</feature>
<dbReference type="InterPro" id="IPR000719">
    <property type="entry name" value="Prot_kinase_dom"/>
</dbReference>
<dbReference type="SUPFAM" id="SSF56112">
    <property type="entry name" value="Protein kinase-like (PK-like)"/>
    <property type="match status" value="1"/>
</dbReference>
<comment type="caution">
    <text evidence="2">The sequence shown here is derived from an EMBL/GenBank/DDBJ whole genome shotgun (WGS) entry which is preliminary data.</text>
</comment>
<proteinExistence type="predicted"/>
<dbReference type="GO" id="GO:0004672">
    <property type="term" value="F:protein kinase activity"/>
    <property type="evidence" value="ECO:0007669"/>
    <property type="project" value="InterPro"/>
</dbReference>
<dbReference type="GO" id="GO:0005524">
    <property type="term" value="F:ATP binding"/>
    <property type="evidence" value="ECO:0007669"/>
    <property type="project" value="InterPro"/>
</dbReference>
<dbReference type="STRING" id="1547922.ISF6_1736"/>
<sequence length="309" mass="33652">MGVGVGGGCSRVEVDGVPVFVKRVAITDRELADPYTTANLFDLPAAWQYGMYRLAGPGFGAWRELAANQSVTEGILAGETESFALLYHWRVLPGRPPVAAEHLDIDAVVDQFGGNSAIRARFDALVAATASLALFFEHLPNELPRWLSDPFGRAAMVERQLFEMVAFLRHREILHLDGHFGNIRADDNRLYLADFGLATSPRFDLSDAEREFALCNADHDADYASMRLVNWLVASVCGVPVPTNGDSVARNLFVQRCATGGIPLDVPAHIAEIIARHAPAAARMNDFCCRLFDGDLHAAYPGNPGHLAP</sequence>
<dbReference type="InterPro" id="IPR011009">
    <property type="entry name" value="Kinase-like_dom_sf"/>
</dbReference>
<dbReference type="Gene3D" id="1.10.510.10">
    <property type="entry name" value="Transferase(Phosphotransferase) domain 1"/>
    <property type="match status" value="1"/>
</dbReference>
<protein>
    <recommendedName>
        <fullName evidence="1">Protein kinase domain-containing protein</fullName>
    </recommendedName>
</protein>
<organism evidence="2 3">
    <name type="scientific">Piscinibacter sakaiensis</name>
    <name type="common">Ideonella sakaiensis</name>
    <dbReference type="NCBI Taxonomy" id="1547922"/>
    <lineage>
        <taxon>Bacteria</taxon>
        <taxon>Pseudomonadati</taxon>
        <taxon>Pseudomonadota</taxon>
        <taxon>Betaproteobacteria</taxon>
        <taxon>Burkholderiales</taxon>
        <taxon>Sphaerotilaceae</taxon>
        <taxon>Piscinibacter</taxon>
    </lineage>
</organism>
<evidence type="ECO:0000259" key="1">
    <source>
        <dbReference type="PROSITE" id="PS50011"/>
    </source>
</evidence>
<keyword evidence="3" id="KW-1185">Reference proteome</keyword>
<reference evidence="2 3" key="2">
    <citation type="journal article" date="2016" name="Science">
        <title>A bacterium that degrades and assimilates poly(ethylene terephthalate).</title>
        <authorList>
            <person name="Yoshida S."/>
            <person name="Hiraga K."/>
            <person name="Takehana T."/>
            <person name="Taniguchi I."/>
            <person name="Yamaji H."/>
            <person name="Maeda Y."/>
            <person name="Toyohara K."/>
            <person name="Miyamoto K."/>
            <person name="Kimura Y."/>
            <person name="Oda K."/>
        </authorList>
    </citation>
    <scope>NUCLEOTIDE SEQUENCE [LARGE SCALE GENOMIC DNA]</scope>
    <source>
        <strain evidence="3">NBRC 110686 / TISTR 2288 / 201-F6</strain>
    </source>
</reference>
<gene>
    <name evidence="2" type="ORF">ISF6_1736</name>
</gene>
<dbReference type="EMBL" id="BBYR01000030">
    <property type="protein sequence ID" value="GAP35896.1"/>
    <property type="molecule type" value="Genomic_DNA"/>
</dbReference>
<dbReference type="AlphaFoldDB" id="A0A0K8NZT6"/>
<accession>A0A0K8NZT6</accession>
<name>A0A0K8NZT6_PISS1</name>
<dbReference type="Proteomes" id="UP000037660">
    <property type="component" value="Unassembled WGS sequence"/>
</dbReference>
<reference evidence="3" key="1">
    <citation type="submission" date="2015-07" db="EMBL/GenBank/DDBJ databases">
        <title>Discovery of a poly(ethylene terephthalate assimilation.</title>
        <authorList>
            <person name="Yoshida S."/>
            <person name="Hiraga K."/>
            <person name="Takehana T."/>
            <person name="Taniguchi I."/>
            <person name="Yamaji H."/>
            <person name="Maeda Y."/>
            <person name="Toyohara K."/>
            <person name="Miyamoto K."/>
            <person name="Kimura Y."/>
            <person name="Oda K."/>
        </authorList>
    </citation>
    <scope>NUCLEOTIDE SEQUENCE [LARGE SCALE GENOMIC DNA]</scope>
    <source>
        <strain evidence="3">NBRC 110686 / TISTR 2288 / 201-F6</strain>
    </source>
</reference>
<evidence type="ECO:0000313" key="2">
    <source>
        <dbReference type="EMBL" id="GAP35896.1"/>
    </source>
</evidence>